<evidence type="ECO:0000256" key="1">
    <source>
        <dbReference type="ARBA" id="ARBA00014314"/>
    </source>
</evidence>
<dbReference type="GO" id="GO:0000422">
    <property type="term" value="P:autophagy of mitochondrion"/>
    <property type="evidence" value="ECO:0007669"/>
    <property type="project" value="TreeGrafter"/>
</dbReference>
<dbReference type="InterPro" id="IPR028061">
    <property type="entry name" value="Fis1_TPR_C"/>
</dbReference>
<dbReference type="AlphaFoldDB" id="A0A2H9TM83"/>
<dbReference type="GO" id="GO:0000266">
    <property type="term" value="P:mitochondrial fission"/>
    <property type="evidence" value="ECO:0007669"/>
    <property type="project" value="InterPro"/>
</dbReference>
<dbReference type="GO" id="GO:0005741">
    <property type="term" value="C:mitochondrial outer membrane"/>
    <property type="evidence" value="ECO:0007669"/>
    <property type="project" value="TreeGrafter"/>
</dbReference>
<dbReference type="PANTHER" id="PTHR13247">
    <property type="entry name" value="TETRATRICOPEPTIDE REPEAT PROTEIN 11 TPR REPEAT PROTEIN 11"/>
    <property type="match status" value="1"/>
</dbReference>
<dbReference type="SUPFAM" id="SSF48452">
    <property type="entry name" value="TPR-like"/>
    <property type="match status" value="1"/>
</dbReference>
<organism evidence="2 3">
    <name type="scientific">Paramicrosporidium saccamoebae</name>
    <dbReference type="NCBI Taxonomy" id="1246581"/>
    <lineage>
        <taxon>Eukaryota</taxon>
        <taxon>Fungi</taxon>
        <taxon>Fungi incertae sedis</taxon>
        <taxon>Cryptomycota</taxon>
        <taxon>Cryptomycota incertae sedis</taxon>
        <taxon>Paramicrosporidium</taxon>
    </lineage>
</organism>
<dbReference type="InterPro" id="IPR011990">
    <property type="entry name" value="TPR-like_helical_dom_sf"/>
</dbReference>
<dbReference type="STRING" id="1246581.A0A2H9TM83"/>
<protein>
    <recommendedName>
        <fullName evidence="1">Mitochondrial fission 1 protein</fullName>
    </recommendedName>
</protein>
<dbReference type="OrthoDB" id="421154at2759"/>
<dbReference type="GO" id="GO:0005778">
    <property type="term" value="C:peroxisomal membrane"/>
    <property type="evidence" value="ECO:0007669"/>
    <property type="project" value="TreeGrafter"/>
</dbReference>
<comment type="caution">
    <text evidence="2">The sequence shown here is derived from an EMBL/GenBank/DDBJ whole genome shotgun (WGS) entry which is preliminary data.</text>
</comment>
<proteinExistence type="predicted"/>
<dbReference type="Pfam" id="PF14853">
    <property type="entry name" value="Fis1_TPR_C"/>
    <property type="match status" value="1"/>
</dbReference>
<dbReference type="Gene3D" id="1.25.40.10">
    <property type="entry name" value="Tetratricopeptide repeat domain"/>
    <property type="match status" value="2"/>
</dbReference>
<reference evidence="2 3" key="1">
    <citation type="submission" date="2016-10" db="EMBL/GenBank/DDBJ databases">
        <title>The genome of Paramicrosporidium saccamoebae is the missing link in understanding Cryptomycota and Microsporidia evolution.</title>
        <authorList>
            <person name="Quandt C.A."/>
            <person name="Beaudet D."/>
            <person name="Corsaro D."/>
            <person name="Michel R."/>
            <person name="Corradi N."/>
            <person name="James T."/>
        </authorList>
    </citation>
    <scope>NUCLEOTIDE SEQUENCE [LARGE SCALE GENOMIC DNA]</scope>
    <source>
        <strain evidence="2 3">KSL3</strain>
    </source>
</reference>
<dbReference type="Proteomes" id="UP000240830">
    <property type="component" value="Unassembled WGS sequence"/>
</dbReference>
<sequence>MSSKTLPYAAEAEQEITYLEAKYTAEKEDGSASVDTQFLYAWGLIRSKYQDDKTLGITLLRGHYRLGQYQEARKSISELLNDEPKNQQALSLEKLIENKASQGGVAAAAAGILFAVLRNRARE</sequence>
<name>A0A2H9TM83_9FUNG</name>
<dbReference type="PANTHER" id="PTHR13247:SF0">
    <property type="entry name" value="MITOCHONDRIAL FISSION 1 PROTEIN"/>
    <property type="match status" value="1"/>
</dbReference>
<evidence type="ECO:0000313" key="2">
    <source>
        <dbReference type="EMBL" id="PJF18832.1"/>
    </source>
</evidence>
<keyword evidence="3" id="KW-1185">Reference proteome</keyword>
<accession>A0A2H9TM83</accession>
<gene>
    <name evidence="2" type="ORF">PSACC_01354</name>
</gene>
<dbReference type="GO" id="GO:0016559">
    <property type="term" value="P:peroxisome fission"/>
    <property type="evidence" value="ECO:0007669"/>
    <property type="project" value="TreeGrafter"/>
</dbReference>
<dbReference type="EMBL" id="MTSL01000101">
    <property type="protein sequence ID" value="PJF18832.1"/>
    <property type="molecule type" value="Genomic_DNA"/>
</dbReference>
<dbReference type="InterPro" id="IPR016543">
    <property type="entry name" value="Fis1"/>
</dbReference>
<evidence type="ECO:0000313" key="3">
    <source>
        <dbReference type="Proteomes" id="UP000240830"/>
    </source>
</evidence>